<dbReference type="Gene3D" id="3.40.850.10">
    <property type="entry name" value="Kinesin motor domain"/>
    <property type="match status" value="2"/>
</dbReference>
<dbReference type="Proteomes" id="UP000054359">
    <property type="component" value="Unassembled WGS sequence"/>
</dbReference>
<evidence type="ECO:0000313" key="12">
    <source>
        <dbReference type="Proteomes" id="UP000054359"/>
    </source>
</evidence>
<dbReference type="PROSITE" id="PS50067">
    <property type="entry name" value="KINESIN_MOTOR_2"/>
    <property type="match status" value="1"/>
</dbReference>
<dbReference type="PANTHER" id="PTHR47970">
    <property type="entry name" value="KINESIN-LIKE PROTEIN KIF11"/>
    <property type="match status" value="1"/>
</dbReference>
<evidence type="ECO:0000313" key="11">
    <source>
        <dbReference type="EMBL" id="KFM67479.1"/>
    </source>
</evidence>
<keyword evidence="7 9" id="KW-0505">Motor protein</keyword>
<dbReference type="SUPFAM" id="SSF52540">
    <property type="entry name" value="P-loop containing nucleoside triphosphate hydrolases"/>
    <property type="match status" value="1"/>
</dbReference>
<reference evidence="11 12" key="1">
    <citation type="submission" date="2013-11" db="EMBL/GenBank/DDBJ databases">
        <title>Genome sequencing of Stegodyphus mimosarum.</title>
        <authorList>
            <person name="Bechsgaard J."/>
        </authorList>
    </citation>
    <scope>NUCLEOTIDE SEQUENCE [LARGE SCALE GENOMIC DNA]</scope>
</reference>
<evidence type="ECO:0000256" key="8">
    <source>
        <dbReference type="ARBA" id="ARBA00023212"/>
    </source>
</evidence>
<gene>
    <name evidence="11" type="ORF">X975_05847</name>
</gene>
<dbReference type="InterPro" id="IPR036961">
    <property type="entry name" value="Kinesin_motor_dom_sf"/>
</dbReference>
<protein>
    <submittedName>
        <fullName evidence="11">Kinesin-like protein KIF20A</fullName>
    </submittedName>
</protein>
<name>A0A087TQU0_STEMI</name>
<comment type="similarity">
    <text evidence="9">Belongs to the TRAFAC class myosin-kinesin ATPase superfamily. Kinesin family.</text>
</comment>
<evidence type="ECO:0000259" key="10">
    <source>
        <dbReference type="PROSITE" id="PS50067"/>
    </source>
</evidence>
<keyword evidence="12" id="KW-1185">Reference proteome</keyword>
<sequence length="518" mass="58556">MSLSPALDFSPEYNMAAVSRKLESEFISIQDKNMCVYARVRPLLQKEEESGYNACIGVIDEETVRAVVPPNSLKYRTRNQDIIEDFKYTAAFGPEIGQFVFFEETMCNPMQDFIEGKNSLIFSYGITGSGKTYTFQGDEENPGIITLALRLFFASIEHQLSNRIFFKPDKFADINHLSDEEIEKEQKLKEQLLSMQRESGNLTGCSTTAKKSFAMSLCEAFSDNFKFEERETTLPFEEMSAAQSAMQMKELCKKCADKQSGSCTVWVSFVEIYNENVYDLLQPNINLRTRLTLGEDKNGDVYIKGLREVCISNYEEALGLLDLGRKTLKIASTKLNYQSSRSHCIYTIKVVRLIDEDNMTVRINRLAFCDLAGSERASKAQTTGLRLKEAGCINTSLLVLGRCLEQLRANQNLKDKRLIPFRESKLTRLFSGFFLGKGSAVMIANASPCDYTFDETLNVLKFSALAKELMINDSYMSMASSSLQSISNQWAKARQRISDASEGNQTIDMDYTAEEIQE</sequence>
<dbReference type="EMBL" id="KK116341">
    <property type="protein sequence ID" value="KFM67479.1"/>
    <property type="molecule type" value="Genomic_DNA"/>
</dbReference>
<dbReference type="PANTHER" id="PTHR47970:SF29">
    <property type="entry name" value="KINESIN FAMILY MEMBER 20B"/>
    <property type="match status" value="1"/>
</dbReference>
<dbReference type="SMART" id="SM00129">
    <property type="entry name" value="KISc"/>
    <property type="match status" value="1"/>
</dbReference>
<dbReference type="STRING" id="407821.A0A087TQU0"/>
<feature type="non-terminal residue" evidence="11">
    <location>
        <position position="518"/>
    </location>
</feature>
<evidence type="ECO:0000256" key="4">
    <source>
        <dbReference type="ARBA" id="ARBA00022741"/>
    </source>
</evidence>
<dbReference type="GO" id="GO:0072686">
    <property type="term" value="C:mitotic spindle"/>
    <property type="evidence" value="ECO:0007669"/>
    <property type="project" value="TreeGrafter"/>
</dbReference>
<dbReference type="GO" id="GO:0008574">
    <property type="term" value="F:plus-end-directed microtubule motor activity"/>
    <property type="evidence" value="ECO:0007669"/>
    <property type="project" value="TreeGrafter"/>
</dbReference>
<feature type="domain" description="Kinesin motor" evidence="10">
    <location>
        <begin position="33"/>
        <end position="469"/>
    </location>
</feature>
<accession>A0A087TQU0</accession>
<feature type="binding site" evidence="9">
    <location>
        <begin position="125"/>
        <end position="132"/>
    </location>
    <ligand>
        <name>ATP</name>
        <dbReference type="ChEBI" id="CHEBI:30616"/>
    </ligand>
</feature>
<dbReference type="AlphaFoldDB" id="A0A087TQU0"/>
<evidence type="ECO:0000256" key="5">
    <source>
        <dbReference type="ARBA" id="ARBA00022840"/>
    </source>
</evidence>
<dbReference type="PRINTS" id="PR00380">
    <property type="entry name" value="KINESINHEAVY"/>
</dbReference>
<dbReference type="OMA" id="WVSFNEI"/>
<dbReference type="GO" id="GO:0007018">
    <property type="term" value="P:microtubule-based movement"/>
    <property type="evidence" value="ECO:0007669"/>
    <property type="project" value="InterPro"/>
</dbReference>
<keyword evidence="3" id="KW-0597">Phosphoprotein</keyword>
<proteinExistence type="inferred from homology"/>
<evidence type="ECO:0000256" key="7">
    <source>
        <dbReference type="ARBA" id="ARBA00023175"/>
    </source>
</evidence>
<evidence type="ECO:0000256" key="3">
    <source>
        <dbReference type="ARBA" id="ARBA00022553"/>
    </source>
</evidence>
<evidence type="ECO:0000256" key="1">
    <source>
        <dbReference type="ARBA" id="ARBA00004186"/>
    </source>
</evidence>
<keyword evidence="4 9" id="KW-0547">Nucleotide-binding</keyword>
<organism evidence="11 12">
    <name type="scientific">Stegodyphus mimosarum</name>
    <name type="common">African social velvet spider</name>
    <dbReference type="NCBI Taxonomy" id="407821"/>
    <lineage>
        <taxon>Eukaryota</taxon>
        <taxon>Metazoa</taxon>
        <taxon>Ecdysozoa</taxon>
        <taxon>Arthropoda</taxon>
        <taxon>Chelicerata</taxon>
        <taxon>Arachnida</taxon>
        <taxon>Araneae</taxon>
        <taxon>Araneomorphae</taxon>
        <taxon>Entelegynae</taxon>
        <taxon>Eresoidea</taxon>
        <taxon>Eresidae</taxon>
        <taxon>Stegodyphus</taxon>
    </lineage>
</organism>
<keyword evidence="2" id="KW-0963">Cytoplasm</keyword>
<dbReference type="InterPro" id="IPR001752">
    <property type="entry name" value="Kinesin_motor_dom"/>
</dbReference>
<evidence type="ECO:0000256" key="6">
    <source>
        <dbReference type="ARBA" id="ARBA00023054"/>
    </source>
</evidence>
<dbReference type="GO" id="GO:0005876">
    <property type="term" value="C:spindle microtubule"/>
    <property type="evidence" value="ECO:0007669"/>
    <property type="project" value="TreeGrafter"/>
</dbReference>
<comment type="subcellular location">
    <subcellularLocation>
        <location evidence="1">Cytoplasm</location>
        <location evidence="1">Cytoskeleton</location>
        <location evidence="1">Spindle</location>
    </subcellularLocation>
</comment>
<dbReference type="GO" id="GO:0051231">
    <property type="term" value="P:spindle elongation"/>
    <property type="evidence" value="ECO:0007669"/>
    <property type="project" value="TreeGrafter"/>
</dbReference>
<dbReference type="GO" id="GO:0005634">
    <property type="term" value="C:nucleus"/>
    <property type="evidence" value="ECO:0007669"/>
    <property type="project" value="TreeGrafter"/>
</dbReference>
<dbReference type="OrthoDB" id="6436009at2759"/>
<evidence type="ECO:0000256" key="2">
    <source>
        <dbReference type="ARBA" id="ARBA00022490"/>
    </source>
</evidence>
<evidence type="ECO:0000256" key="9">
    <source>
        <dbReference type="PROSITE-ProRule" id="PRU00283"/>
    </source>
</evidence>
<dbReference type="Pfam" id="PF00225">
    <property type="entry name" value="Kinesin"/>
    <property type="match status" value="1"/>
</dbReference>
<dbReference type="GO" id="GO:0005524">
    <property type="term" value="F:ATP binding"/>
    <property type="evidence" value="ECO:0007669"/>
    <property type="project" value="UniProtKB-UniRule"/>
</dbReference>
<dbReference type="InterPro" id="IPR027417">
    <property type="entry name" value="P-loop_NTPase"/>
</dbReference>
<dbReference type="GO" id="GO:0008017">
    <property type="term" value="F:microtubule binding"/>
    <property type="evidence" value="ECO:0007669"/>
    <property type="project" value="InterPro"/>
</dbReference>
<keyword evidence="8" id="KW-0206">Cytoskeleton</keyword>
<keyword evidence="5 9" id="KW-0067">ATP-binding</keyword>
<keyword evidence="6" id="KW-0175">Coiled coil</keyword>
<dbReference type="GO" id="GO:0090307">
    <property type="term" value="P:mitotic spindle assembly"/>
    <property type="evidence" value="ECO:0007669"/>
    <property type="project" value="TreeGrafter"/>
</dbReference>
<dbReference type="InterPro" id="IPR047149">
    <property type="entry name" value="KIF11-like"/>
</dbReference>